<dbReference type="WBParaSite" id="JU765_v2.g8261.t2">
    <property type="protein sequence ID" value="JU765_v2.g8261.t2"/>
    <property type="gene ID" value="JU765_v2.g8261"/>
</dbReference>
<accession>A0AC34RM62</accession>
<organism evidence="1 2">
    <name type="scientific">Panagrolaimus sp. JU765</name>
    <dbReference type="NCBI Taxonomy" id="591449"/>
    <lineage>
        <taxon>Eukaryota</taxon>
        <taxon>Metazoa</taxon>
        <taxon>Ecdysozoa</taxon>
        <taxon>Nematoda</taxon>
        <taxon>Chromadorea</taxon>
        <taxon>Rhabditida</taxon>
        <taxon>Tylenchina</taxon>
        <taxon>Panagrolaimomorpha</taxon>
        <taxon>Panagrolaimoidea</taxon>
        <taxon>Panagrolaimidae</taxon>
        <taxon>Panagrolaimus</taxon>
    </lineage>
</organism>
<proteinExistence type="predicted"/>
<dbReference type="Proteomes" id="UP000887576">
    <property type="component" value="Unplaced"/>
</dbReference>
<protein>
    <submittedName>
        <fullName evidence="2">U2 small nuclear ribonucleoprotein A</fullName>
    </submittedName>
</protein>
<evidence type="ECO:0000313" key="2">
    <source>
        <dbReference type="WBParaSite" id="JU765_v2.g8261.t2"/>
    </source>
</evidence>
<reference evidence="2" key="1">
    <citation type="submission" date="2022-11" db="UniProtKB">
        <authorList>
            <consortium name="WormBaseParasite"/>
        </authorList>
    </citation>
    <scope>IDENTIFICATION</scope>
</reference>
<sequence length="267" mass="30320">MVRLTAETIEGAYDFLNACKQRELSLRNMQIPAIENLGVTRIPAIENLGVTRDRHDVIDLTENNIRRLENFPKLVRLECLLLHNNRIQQIQKNIGEQLPNLKTLALTNNNLQELGDIDALATCQKLEYLTLQGNPLTHKQHYRPYIIYKLKSVRVLDYKRIKLVERQAADKLFKGKKGAALREKVGKKSNLLPEEDDAEKAAAVKQLPTEEQERIREAIRNAKSLQEVEYLESMLKSGKIPDKTQATTNGQGSGSNGDVEMHDSSNQ</sequence>
<evidence type="ECO:0000313" key="1">
    <source>
        <dbReference type="Proteomes" id="UP000887576"/>
    </source>
</evidence>
<name>A0AC34RM62_9BILA</name>